<evidence type="ECO:0000313" key="2">
    <source>
        <dbReference type="Proteomes" id="UP000722791"/>
    </source>
</evidence>
<reference evidence="1" key="1">
    <citation type="journal article" date="2021" name="Proc. Natl. Acad. Sci. U.S.A.">
        <title>Three genomes in the algal genus Volvox reveal the fate of a haploid sex-determining region after a transition to homothallism.</title>
        <authorList>
            <person name="Yamamoto K."/>
            <person name="Hamaji T."/>
            <person name="Kawai-Toyooka H."/>
            <person name="Matsuzaki R."/>
            <person name="Takahashi F."/>
            <person name="Nishimura Y."/>
            <person name="Kawachi M."/>
            <person name="Noguchi H."/>
            <person name="Minakuchi Y."/>
            <person name="Umen J.G."/>
            <person name="Toyoda A."/>
            <person name="Nozaki H."/>
        </authorList>
    </citation>
    <scope>NUCLEOTIDE SEQUENCE</scope>
    <source>
        <strain evidence="1">NIES-3785</strain>
    </source>
</reference>
<sequence>MAFTEHEDLVASMAGWIRNQCQEAPSAEENPGHLIALWPGFKRRLTSLAHQLNKVAQQRRQQPSPYTQEACLEVQQAQQALDTMPHSPQLLQQLVDAQASLARMHIEDNIRAANKARIHWLHAGERPGPAMTTFLQTQSQDQQAAPVALQARSGRLVTNPAQLPQVVADFWAEVCRAPDFTTPEDCQSVLTLNPGVNHQP</sequence>
<organism evidence="1 2">
    <name type="scientific">Volvox reticuliferus</name>
    <dbReference type="NCBI Taxonomy" id="1737510"/>
    <lineage>
        <taxon>Eukaryota</taxon>
        <taxon>Viridiplantae</taxon>
        <taxon>Chlorophyta</taxon>
        <taxon>core chlorophytes</taxon>
        <taxon>Chlorophyceae</taxon>
        <taxon>CS clade</taxon>
        <taxon>Chlamydomonadales</taxon>
        <taxon>Volvocaceae</taxon>
        <taxon>Volvox</taxon>
    </lineage>
</organism>
<proteinExistence type="predicted"/>
<comment type="caution">
    <text evidence="1">The sequence shown here is derived from an EMBL/GenBank/DDBJ whole genome shotgun (WGS) entry which is preliminary data.</text>
</comment>
<name>A0A8J4GPR0_9CHLO</name>
<dbReference type="AlphaFoldDB" id="A0A8J4GPR0"/>
<gene>
    <name evidence="1" type="ORF">Vretimale_14694</name>
</gene>
<protein>
    <submittedName>
        <fullName evidence="1">Uncharacterized protein</fullName>
    </submittedName>
</protein>
<accession>A0A8J4GPR0</accession>
<dbReference type="EMBL" id="BNCQ01000037">
    <property type="protein sequence ID" value="GIM11178.1"/>
    <property type="molecule type" value="Genomic_DNA"/>
</dbReference>
<evidence type="ECO:0000313" key="1">
    <source>
        <dbReference type="EMBL" id="GIM11178.1"/>
    </source>
</evidence>
<dbReference type="Proteomes" id="UP000722791">
    <property type="component" value="Unassembled WGS sequence"/>
</dbReference>